<dbReference type="HOGENOM" id="CLU_129804_0_0_7"/>
<organism evidence="1 2">
    <name type="scientific">Maridesulfovibrio salexigens (strain ATCC 14822 / DSM 2638 / NCIMB 8403 / VKM B-1763)</name>
    <name type="common">Desulfovibrio salexigens</name>
    <dbReference type="NCBI Taxonomy" id="526222"/>
    <lineage>
        <taxon>Bacteria</taxon>
        <taxon>Pseudomonadati</taxon>
        <taxon>Thermodesulfobacteriota</taxon>
        <taxon>Desulfovibrionia</taxon>
        <taxon>Desulfovibrionales</taxon>
        <taxon>Desulfovibrionaceae</taxon>
        <taxon>Maridesulfovibrio</taxon>
    </lineage>
</organism>
<dbReference type="RefSeq" id="WP_012765917.1">
    <property type="nucleotide sequence ID" value="NC_012881.1"/>
</dbReference>
<dbReference type="Proteomes" id="UP000002601">
    <property type="component" value="Chromosome"/>
</dbReference>
<evidence type="ECO:0000313" key="2">
    <source>
        <dbReference type="Proteomes" id="UP000002601"/>
    </source>
</evidence>
<reference evidence="1 2" key="1">
    <citation type="submission" date="2009-06" db="EMBL/GenBank/DDBJ databases">
        <title>Complete sequence of Desulfovibrio salexigens DSM 2638.</title>
        <authorList>
            <consortium name="US DOE Joint Genome Institute"/>
            <person name="Lucas S."/>
            <person name="Copeland A."/>
            <person name="Lapidus A."/>
            <person name="Glavina del Rio T."/>
            <person name="Tice H."/>
            <person name="Bruce D."/>
            <person name="Goodwin L."/>
            <person name="Pitluck S."/>
            <person name="Munk A.C."/>
            <person name="Brettin T."/>
            <person name="Detter J.C."/>
            <person name="Han C."/>
            <person name="Tapia R."/>
            <person name="Larimer F."/>
            <person name="Land M."/>
            <person name="Hauser L."/>
            <person name="Kyrpides N."/>
            <person name="Anderson I."/>
            <person name="Wall J.D."/>
            <person name="Arkin A.P."/>
            <person name="Dehal P."/>
            <person name="Chivian D."/>
            <person name="Giles B."/>
            <person name="Hazen T.C."/>
        </authorList>
    </citation>
    <scope>NUCLEOTIDE SEQUENCE [LARGE SCALE GENOMIC DNA]</scope>
    <source>
        <strain evidence="2">ATCC 14822 / DSM 2638 / NCIMB 8403 / VKM B-1763</strain>
    </source>
</reference>
<dbReference type="eggNOG" id="ENOG5032UZP">
    <property type="taxonomic scope" value="Bacteria"/>
</dbReference>
<evidence type="ECO:0000313" key="1">
    <source>
        <dbReference type="EMBL" id="ACS78391.1"/>
    </source>
</evidence>
<dbReference type="KEGG" id="dsa:Desal_0324"/>
<dbReference type="OrthoDB" id="9092598at2"/>
<accession>C6BWE7</accession>
<proteinExistence type="predicted"/>
<dbReference type="STRING" id="526222.Desal_0324"/>
<dbReference type="InterPro" id="IPR046901">
    <property type="entry name" value="ABC-3C_MC5"/>
</dbReference>
<gene>
    <name evidence="1" type="ordered locus">Desal_0324</name>
</gene>
<dbReference type="Pfam" id="PF20291">
    <property type="entry name" value="MC5"/>
    <property type="match status" value="1"/>
</dbReference>
<sequence>MLVYNSAFDIYHCMFRIILLLNACPQNKIEYERARIFDYFFAFPQRAQEIKLQRGCGFTKKTFKLETTHYQEIQDDKQIFFEMSKIFEGAVRCLAAYGEIEPTKLSVGTIVQKNNSLSEKINAHFGEIDPLRQSILELFSGPFYNLELTGANGLKARSGLMEFRYDL</sequence>
<name>C6BWE7_MARSD</name>
<dbReference type="EMBL" id="CP001649">
    <property type="protein sequence ID" value="ACS78391.1"/>
    <property type="molecule type" value="Genomic_DNA"/>
</dbReference>
<keyword evidence="2" id="KW-1185">Reference proteome</keyword>
<protein>
    <submittedName>
        <fullName evidence="1">Uncharacterized protein</fullName>
    </submittedName>
</protein>
<dbReference type="AlphaFoldDB" id="C6BWE7"/>